<dbReference type="CTD" id="20240285"/>
<reference evidence="1 2" key="1">
    <citation type="journal article" date="2013" name="Nature">
        <title>Insights into bilaterian evolution from three spiralian genomes.</title>
        <authorList>
            <person name="Simakov O."/>
            <person name="Marletaz F."/>
            <person name="Cho S.J."/>
            <person name="Edsinger-Gonzales E."/>
            <person name="Havlak P."/>
            <person name="Hellsten U."/>
            <person name="Kuo D.H."/>
            <person name="Larsson T."/>
            <person name="Lv J."/>
            <person name="Arendt D."/>
            <person name="Savage R."/>
            <person name="Osoegawa K."/>
            <person name="de Jong P."/>
            <person name="Grimwood J."/>
            <person name="Chapman J.A."/>
            <person name="Shapiro H."/>
            <person name="Aerts A."/>
            <person name="Otillar R.P."/>
            <person name="Terry A.Y."/>
            <person name="Boore J.L."/>
            <person name="Grigoriev I.V."/>
            <person name="Lindberg D.R."/>
            <person name="Seaver E.C."/>
            <person name="Weisblat D.A."/>
            <person name="Putnam N.H."/>
            <person name="Rokhsar D.S."/>
        </authorList>
    </citation>
    <scope>NUCLEOTIDE SEQUENCE [LARGE SCALE GENOMIC DNA]</scope>
</reference>
<dbReference type="GeneID" id="20240285"/>
<dbReference type="KEGG" id="lgi:LOTGIDRAFT_166220"/>
<dbReference type="Proteomes" id="UP000030746">
    <property type="component" value="Unassembled WGS sequence"/>
</dbReference>
<dbReference type="STRING" id="225164.V3ZZ60"/>
<dbReference type="OrthoDB" id="432281at2759"/>
<keyword evidence="2" id="KW-1185">Reference proteome</keyword>
<dbReference type="HOGENOM" id="CLU_2239651_0_0_1"/>
<dbReference type="AlphaFoldDB" id="V3ZZ60"/>
<accession>V3ZZ60</accession>
<gene>
    <name evidence="1" type="ORF">LOTGIDRAFT_166220</name>
</gene>
<proteinExistence type="predicted"/>
<dbReference type="EMBL" id="KB202823">
    <property type="protein sequence ID" value="ESO87920.1"/>
    <property type="molecule type" value="Genomic_DNA"/>
</dbReference>
<sequence length="105" mass="11715">MGLKAVFCAADAECAKMERTTFTVPGLFFWHCSPGIWEAVEGDDAMNVRKLVNQWSRVDVQQKNGKSLLQLALEVGNESIIRVVSCIRPSMSLLTQQMQIIANSR</sequence>
<dbReference type="RefSeq" id="XP_009061519.1">
    <property type="nucleotide sequence ID" value="XM_009063271.1"/>
</dbReference>
<evidence type="ECO:0000313" key="2">
    <source>
        <dbReference type="Proteomes" id="UP000030746"/>
    </source>
</evidence>
<protein>
    <submittedName>
        <fullName evidence="1">Uncharacterized protein</fullName>
    </submittedName>
</protein>
<evidence type="ECO:0000313" key="1">
    <source>
        <dbReference type="EMBL" id="ESO87920.1"/>
    </source>
</evidence>
<organism evidence="1 2">
    <name type="scientific">Lottia gigantea</name>
    <name type="common">Giant owl limpet</name>
    <dbReference type="NCBI Taxonomy" id="225164"/>
    <lineage>
        <taxon>Eukaryota</taxon>
        <taxon>Metazoa</taxon>
        <taxon>Spiralia</taxon>
        <taxon>Lophotrochozoa</taxon>
        <taxon>Mollusca</taxon>
        <taxon>Gastropoda</taxon>
        <taxon>Patellogastropoda</taxon>
        <taxon>Lottioidea</taxon>
        <taxon>Lottiidae</taxon>
        <taxon>Lottia</taxon>
    </lineage>
</organism>
<name>V3ZZ60_LOTGI</name>